<name>A0A162FAW9_9EURY</name>
<dbReference type="RefSeq" id="WP_067092543.1">
    <property type="nucleotide sequence ID" value="NZ_LWMV01000213.1"/>
</dbReference>
<keyword evidence="5 6" id="KW-0066">ATP synthesis</keyword>
<dbReference type="InterPro" id="IPR035067">
    <property type="entry name" value="V-type_ATPase_csu/dsu"/>
</dbReference>
<evidence type="ECO:0000256" key="4">
    <source>
        <dbReference type="ARBA" id="ARBA00023065"/>
    </source>
</evidence>
<dbReference type="GO" id="GO:0033179">
    <property type="term" value="C:proton-transporting V-type ATPase, V0 domain"/>
    <property type="evidence" value="ECO:0007669"/>
    <property type="project" value="InterPro"/>
</dbReference>
<keyword evidence="6 7" id="KW-0472">Membrane</keyword>
<keyword evidence="7" id="KW-0812">Transmembrane</keyword>
<dbReference type="Gene3D" id="1.10.132.50">
    <property type="entry name" value="ATP synthase (C/AC39) subunit, domain 3"/>
    <property type="match status" value="1"/>
</dbReference>
<dbReference type="OrthoDB" id="4272at2157"/>
<evidence type="ECO:0000313" key="8">
    <source>
        <dbReference type="EMBL" id="KZX10405.1"/>
    </source>
</evidence>
<dbReference type="AlphaFoldDB" id="A0A162FAW9"/>
<dbReference type="SUPFAM" id="SSF103486">
    <property type="entry name" value="V-type ATP synthase subunit C"/>
    <property type="match status" value="1"/>
</dbReference>
<dbReference type="NCBIfam" id="NF002267">
    <property type="entry name" value="PRK01198.1-3"/>
    <property type="match status" value="1"/>
</dbReference>
<dbReference type="PANTHER" id="PTHR38682:SF1">
    <property type="entry name" value="V-TYPE ATP SYNTHASE SUBUNIT C"/>
    <property type="match status" value="1"/>
</dbReference>
<dbReference type="Pfam" id="PF01992">
    <property type="entry name" value="vATP-synt_AC39"/>
    <property type="match status" value="1"/>
</dbReference>
<comment type="subcellular location">
    <subcellularLocation>
        <location evidence="6">Cell membrane</location>
        <topology evidence="6">Peripheral membrane protein</topology>
    </subcellularLocation>
</comment>
<gene>
    <name evidence="6 8" type="primary">atpC</name>
    <name evidence="8" type="ORF">MBCUR_17750</name>
</gene>
<comment type="subunit">
    <text evidence="6">Has multiple subunits with at least A(3), B(3), C, D, E, F, H, I and proteolipid K(x).</text>
</comment>
<accession>A0A162FAW9</accession>
<dbReference type="EMBL" id="LWMV01000213">
    <property type="protein sequence ID" value="KZX10405.1"/>
    <property type="molecule type" value="Genomic_DNA"/>
</dbReference>
<evidence type="ECO:0000256" key="3">
    <source>
        <dbReference type="ARBA" id="ARBA00022781"/>
    </source>
</evidence>
<dbReference type="GO" id="GO:0005886">
    <property type="term" value="C:plasma membrane"/>
    <property type="evidence" value="ECO:0007669"/>
    <property type="project" value="UniProtKB-SubCell"/>
</dbReference>
<evidence type="ECO:0000256" key="5">
    <source>
        <dbReference type="ARBA" id="ARBA00023310"/>
    </source>
</evidence>
<protein>
    <recommendedName>
        <fullName evidence="6">A-type ATP synthase subunit C</fullName>
    </recommendedName>
</protein>
<evidence type="ECO:0000313" key="9">
    <source>
        <dbReference type="Proteomes" id="UP000077245"/>
    </source>
</evidence>
<dbReference type="GO" id="GO:0046961">
    <property type="term" value="F:proton-transporting ATPase activity, rotational mechanism"/>
    <property type="evidence" value="ECO:0007669"/>
    <property type="project" value="InterPro"/>
</dbReference>
<dbReference type="InterPro" id="IPR014272">
    <property type="entry name" value="ATPase_V0-cplx_csu"/>
</dbReference>
<dbReference type="PANTHER" id="PTHR38682">
    <property type="entry name" value="V-TYPE ATP SYNTHASE SUBUNIT C"/>
    <property type="match status" value="1"/>
</dbReference>
<dbReference type="GO" id="GO:0046933">
    <property type="term" value="F:proton-transporting ATP synthase activity, rotational mechanism"/>
    <property type="evidence" value="ECO:0007669"/>
    <property type="project" value="UniProtKB-UniRule"/>
</dbReference>
<keyword evidence="3 6" id="KW-0375">Hydrogen ion transport</keyword>
<dbReference type="GO" id="GO:0005524">
    <property type="term" value="F:ATP binding"/>
    <property type="evidence" value="ECO:0007669"/>
    <property type="project" value="UniProtKB-UniRule"/>
</dbReference>
<evidence type="ECO:0000256" key="7">
    <source>
        <dbReference type="SAM" id="Phobius"/>
    </source>
</evidence>
<sequence length="383" mass="42604">MADGLTALISSLGISNEAFIALAVMVLLIIGAVIVVIVSRPILDIYPYLLPNARVRARKGRLFNEKHFSEIIEADDINEIVNYLRGFPDYADIDDKAIEKSLDLQLASTYNLVSKIAPENIRKAFIALAKKFDIANIKTLITAKDANLSRESTIELLIHSGKNYETIESLADSLNVEDIISGLDSTEYYSVLEDALNRYKETKTVLPLESALDNYYLENLLSATSVPANDNTAILYSFIGTQVDIANIKLILRAKADGLSFEDMDYYMIKNGHDVKEWKLKDLMESEDVSGVISGLDGTDYAPILNETLNDYNETGSIGVFEKVLDEYLSKYANSLSLKNPLGIGPMVGFLNQKEKEIKNLKIVARAKREANFPNSKIQELLV</sequence>
<comment type="caution">
    <text evidence="8">The sequence shown here is derived from an EMBL/GenBank/DDBJ whole genome shotgun (WGS) entry which is preliminary data.</text>
</comment>
<dbReference type="GO" id="GO:0042777">
    <property type="term" value="P:proton motive force-driven plasma membrane ATP synthesis"/>
    <property type="evidence" value="ECO:0007669"/>
    <property type="project" value="UniProtKB-UniRule"/>
</dbReference>
<dbReference type="NCBIfam" id="TIGR02923">
    <property type="entry name" value="AhaC"/>
    <property type="match status" value="1"/>
</dbReference>
<comment type="similarity">
    <text evidence="1 6">Belongs to the V-ATPase V0D/AC39 subunit family.</text>
</comment>
<evidence type="ECO:0000256" key="6">
    <source>
        <dbReference type="HAMAP-Rule" id="MF_00314"/>
    </source>
</evidence>
<organism evidence="8 9">
    <name type="scientific">Methanobrevibacter curvatus</name>
    <dbReference type="NCBI Taxonomy" id="49547"/>
    <lineage>
        <taxon>Archaea</taxon>
        <taxon>Methanobacteriati</taxon>
        <taxon>Methanobacteriota</taxon>
        <taxon>Methanomada group</taxon>
        <taxon>Methanobacteria</taxon>
        <taxon>Methanobacteriales</taxon>
        <taxon>Methanobacteriaceae</taxon>
        <taxon>Methanobrevibacter</taxon>
    </lineage>
</organism>
<evidence type="ECO:0000256" key="2">
    <source>
        <dbReference type="ARBA" id="ARBA00022448"/>
    </source>
</evidence>
<reference evidence="8 9" key="1">
    <citation type="submission" date="2016-04" db="EMBL/GenBank/DDBJ databases">
        <title>Genome sequence of Methanobrevibacter curvatus DSM 11111.</title>
        <authorList>
            <person name="Poehlein A."/>
            <person name="Seedorf H."/>
            <person name="Daniel R."/>
        </authorList>
    </citation>
    <scope>NUCLEOTIDE SEQUENCE [LARGE SCALE GENOMIC DNA]</scope>
    <source>
        <strain evidence="8 9">DSM 11111</strain>
    </source>
</reference>
<dbReference type="InterPro" id="IPR044911">
    <property type="entry name" value="V-type_ATPase_csu/dsu_dom_3"/>
</dbReference>
<dbReference type="InterPro" id="IPR050873">
    <property type="entry name" value="V-ATPase_V0D/AC39_subunit"/>
</dbReference>
<dbReference type="InterPro" id="IPR036079">
    <property type="entry name" value="ATPase_csu/dsu_sf"/>
</dbReference>
<dbReference type="STRING" id="49547.MBCUR_17750"/>
<comment type="function">
    <text evidence="6">Component of the A-type ATP synthase that produces ATP from ADP in the presence of a proton gradient across the membrane.</text>
</comment>
<keyword evidence="2 6" id="KW-0813">Transport</keyword>
<dbReference type="InterPro" id="IPR002843">
    <property type="entry name" value="ATPase_V0-cplx_csu/dsu"/>
</dbReference>
<keyword evidence="6" id="KW-1003">Cell membrane</keyword>
<dbReference type="Proteomes" id="UP000077245">
    <property type="component" value="Unassembled WGS sequence"/>
</dbReference>
<keyword evidence="4 6" id="KW-0406">Ion transport</keyword>
<feature type="transmembrane region" description="Helical" evidence="7">
    <location>
        <begin position="18"/>
        <end position="38"/>
    </location>
</feature>
<dbReference type="PATRIC" id="fig|49547.3.peg.1876"/>
<dbReference type="HAMAP" id="MF_00314">
    <property type="entry name" value="ATP_synth_C_arch"/>
    <property type="match status" value="1"/>
</dbReference>
<dbReference type="Gene3D" id="1.20.1690.10">
    <property type="entry name" value="V-type ATP synthase subunit C domain"/>
    <property type="match status" value="2"/>
</dbReference>
<keyword evidence="9" id="KW-1185">Reference proteome</keyword>
<proteinExistence type="inferred from homology"/>
<evidence type="ECO:0000256" key="1">
    <source>
        <dbReference type="ARBA" id="ARBA00006709"/>
    </source>
</evidence>
<keyword evidence="7" id="KW-1133">Transmembrane helix</keyword>